<keyword evidence="1" id="KW-0472">Membrane</keyword>
<sequence length="149" mass="16713">MTRQRCVWFIVRNGSGPNVIRVGWHSGAVGQSPKLRGCVRFAIILAYVLKEDLEFSAWIIALLMLIVVFAVSVDEIWRIFEVLHPVVILALAGIMMFLSAYRLGRLTNWLLYALPSDICNNSITNANCIVVYEYSGFLSEIRVMCLGGS</sequence>
<keyword evidence="1" id="KW-0812">Transmembrane</keyword>
<accession>A0A2U1LJK5</accession>
<organism evidence="2 3">
    <name type="scientific">Artemisia annua</name>
    <name type="common">Sweet wormwood</name>
    <dbReference type="NCBI Taxonomy" id="35608"/>
    <lineage>
        <taxon>Eukaryota</taxon>
        <taxon>Viridiplantae</taxon>
        <taxon>Streptophyta</taxon>
        <taxon>Embryophyta</taxon>
        <taxon>Tracheophyta</taxon>
        <taxon>Spermatophyta</taxon>
        <taxon>Magnoliopsida</taxon>
        <taxon>eudicotyledons</taxon>
        <taxon>Gunneridae</taxon>
        <taxon>Pentapetalae</taxon>
        <taxon>asterids</taxon>
        <taxon>campanulids</taxon>
        <taxon>Asterales</taxon>
        <taxon>Asteraceae</taxon>
        <taxon>Asteroideae</taxon>
        <taxon>Anthemideae</taxon>
        <taxon>Artemisiinae</taxon>
        <taxon>Artemisia</taxon>
    </lineage>
</organism>
<name>A0A2U1LJK5_ARTAN</name>
<protein>
    <submittedName>
        <fullName evidence="2">Uncharacterized protein</fullName>
    </submittedName>
</protein>
<feature type="transmembrane region" description="Helical" evidence="1">
    <location>
        <begin position="82"/>
        <end position="101"/>
    </location>
</feature>
<comment type="caution">
    <text evidence="2">The sequence shown here is derived from an EMBL/GenBank/DDBJ whole genome shotgun (WGS) entry which is preliminary data.</text>
</comment>
<evidence type="ECO:0000256" key="1">
    <source>
        <dbReference type="SAM" id="Phobius"/>
    </source>
</evidence>
<keyword evidence="1" id="KW-1133">Transmembrane helix</keyword>
<keyword evidence="3" id="KW-1185">Reference proteome</keyword>
<gene>
    <name evidence="2" type="ORF">CTI12_AA483430</name>
</gene>
<dbReference type="AlphaFoldDB" id="A0A2U1LJK5"/>
<evidence type="ECO:0000313" key="2">
    <source>
        <dbReference type="EMBL" id="PWA49176.1"/>
    </source>
</evidence>
<feature type="transmembrane region" description="Helical" evidence="1">
    <location>
        <begin position="55"/>
        <end position="73"/>
    </location>
</feature>
<dbReference type="EMBL" id="PKPP01009046">
    <property type="protein sequence ID" value="PWA49176.1"/>
    <property type="molecule type" value="Genomic_DNA"/>
</dbReference>
<proteinExistence type="predicted"/>
<dbReference type="Proteomes" id="UP000245207">
    <property type="component" value="Unassembled WGS sequence"/>
</dbReference>
<evidence type="ECO:0000313" key="3">
    <source>
        <dbReference type="Proteomes" id="UP000245207"/>
    </source>
</evidence>
<reference evidence="2 3" key="1">
    <citation type="journal article" date="2018" name="Mol. Plant">
        <title>The genome of Artemisia annua provides insight into the evolution of Asteraceae family and artemisinin biosynthesis.</title>
        <authorList>
            <person name="Shen Q."/>
            <person name="Zhang L."/>
            <person name="Liao Z."/>
            <person name="Wang S."/>
            <person name="Yan T."/>
            <person name="Shi P."/>
            <person name="Liu M."/>
            <person name="Fu X."/>
            <person name="Pan Q."/>
            <person name="Wang Y."/>
            <person name="Lv Z."/>
            <person name="Lu X."/>
            <person name="Zhang F."/>
            <person name="Jiang W."/>
            <person name="Ma Y."/>
            <person name="Chen M."/>
            <person name="Hao X."/>
            <person name="Li L."/>
            <person name="Tang Y."/>
            <person name="Lv G."/>
            <person name="Zhou Y."/>
            <person name="Sun X."/>
            <person name="Brodelius P.E."/>
            <person name="Rose J.K.C."/>
            <person name="Tang K."/>
        </authorList>
    </citation>
    <scope>NUCLEOTIDE SEQUENCE [LARGE SCALE GENOMIC DNA]</scope>
    <source>
        <strain evidence="3">cv. Huhao1</strain>
        <tissue evidence="2">Leaf</tissue>
    </source>
</reference>